<organism evidence="3 4">
    <name type="scientific">Haloarcula limicola</name>
    <dbReference type="NCBI Taxonomy" id="1429915"/>
    <lineage>
        <taxon>Archaea</taxon>
        <taxon>Methanobacteriati</taxon>
        <taxon>Methanobacteriota</taxon>
        <taxon>Stenosarchaea group</taxon>
        <taxon>Halobacteria</taxon>
        <taxon>Halobacteriales</taxon>
        <taxon>Haloarculaceae</taxon>
        <taxon>Haloarcula</taxon>
    </lineage>
</organism>
<comment type="caution">
    <text evidence="3">The sequence shown here is derived from an EMBL/GenBank/DDBJ whole genome shotgun (WGS) entry which is preliminary data.</text>
</comment>
<name>A0A8J7YCS6_9EURY</name>
<dbReference type="InterPro" id="IPR016161">
    <property type="entry name" value="Ald_DH/histidinol_DH"/>
</dbReference>
<protein>
    <submittedName>
        <fullName evidence="3">Aldehyde dehydrogenase family protein</fullName>
    </submittedName>
</protein>
<dbReference type="InterPro" id="IPR015590">
    <property type="entry name" value="Aldehyde_DH_dom"/>
</dbReference>
<keyword evidence="1" id="KW-0560">Oxidoreductase</keyword>
<dbReference type="AlphaFoldDB" id="A0A8J7YCS6"/>
<sequence>MGRCAVDSQWRLQIPDDRVANVIRDDRIAAVTLTGSTRAGRAVAAESGEALKKTVLELGGSDPFIVLDDAPIETVAERAASARTLNAGQSCISAKRIVVHDGIADEFLSAFTREMKSLTVGDPADEATDIGPLARADLLEQLDEQVQASVDAGATIVTGGEPLSRTGYFYPPTVLTAVPDGCPAAEEELFGPVATVTSVSDEETAVSVANDSQYGLGASVWTGDTDRGENLVSKIESGNVFVNQIVQSDPRLPFGGIEQSGYGSELSDHGIREFTNPKTVWVE</sequence>
<dbReference type="InterPro" id="IPR047110">
    <property type="entry name" value="GABD/Sad-like"/>
</dbReference>
<evidence type="ECO:0000313" key="4">
    <source>
        <dbReference type="Proteomes" id="UP000766550"/>
    </source>
</evidence>
<dbReference type="Pfam" id="PF00171">
    <property type="entry name" value="Aldedh"/>
    <property type="match status" value="1"/>
</dbReference>
<dbReference type="InterPro" id="IPR016162">
    <property type="entry name" value="Ald_DH_N"/>
</dbReference>
<dbReference type="Proteomes" id="UP000766550">
    <property type="component" value="Unassembled WGS sequence"/>
</dbReference>
<dbReference type="SUPFAM" id="SSF53720">
    <property type="entry name" value="ALDH-like"/>
    <property type="match status" value="1"/>
</dbReference>
<dbReference type="PANTHER" id="PTHR43217:SF1">
    <property type="entry name" value="SUCCINATE SEMIALDEHYDE DEHYDROGENASE [NAD(P)+] SAD"/>
    <property type="match status" value="1"/>
</dbReference>
<keyword evidence="4" id="KW-1185">Reference proteome</keyword>
<evidence type="ECO:0000313" key="3">
    <source>
        <dbReference type="EMBL" id="MBV0926266.1"/>
    </source>
</evidence>
<evidence type="ECO:0000256" key="1">
    <source>
        <dbReference type="ARBA" id="ARBA00023002"/>
    </source>
</evidence>
<dbReference type="EMBL" id="JAHQXF010000004">
    <property type="protein sequence ID" value="MBV0926266.1"/>
    <property type="molecule type" value="Genomic_DNA"/>
</dbReference>
<reference evidence="3 4" key="1">
    <citation type="submission" date="2021-06" db="EMBL/GenBank/DDBJ databases">
        <title>New haloarchaea isolates fom saline soil.</title>
        <authorList>
            <person name="Duran-Viseras A."/>
            <person name="Sanchez-Porro C.S."/>
            <person name="Ventosa A."/>
        </authorList>
    </citation>
    <scope>NUCLEOTIDE SEQUENCE [LARGE SCALE GENOMIC DNA]</scope>
    <source>
        <strain evidence="3 4">JCM 183640</strain>
    </source>
</reference>
<evidence type="ECO:0000259" key="2">
    <source>
        <dbReference type="Pfam" id="PF00171"/>
    </source>
</evidence>
<dbReference type="Gene3D" id="3.40.605.10">
    <property type="entry name" value="Aldehyde Dehydrogenase, Chain A, domain 1"/>
    <property type="match status" value="1"/>
</dbReference>
<gene>
    <name evidence="3" type="ORF">KTS45_18830</name>
</gene>
<accession>A0A8J7YCS6</accession>
<dbReference type="GO" id="GO:0004777">
    <property type="term" value="F:succinate-semialdehyde dehydrogenase (NAD+) activity"/>
    <property type="evidence" value="ECO:0007669"/>
    <property type="project" value="TreeGrafter"/>
</dbReference>
<dbReference type="PANTHER" id="PTHR43217">
    <property type="entry name" value="SUCCINATE SEMIALDEHYDE DEHYDROGENASE [NAD(P)+] SAD"/>
    <property type="match status" value="1"/>
</dbReference>
<feature type="domain" description="Aldehyde dehydrogenase" evidence="2">
    <location>
        <begin position="20"/>
        <end position="280"/>
    </location>
</feature>
<proteinExistence type="predicted"/>
<dbReference type="Gene3D" id="3.40.309.10">
    <property type="entry name" value="Aldehyde Dehydrogenase, Chain A, domain 2"/>
    <property type="match status" value="1"/>
</dbReference>
<dbReference type="FunFam" id="3.40.309.10:FF:000010">
    <property type="entry name" value="Gamma-aminobutyraldehyde dehydrogenase"/>
    <property type="match status" value="1"/>
</dbReference>
<dbReference type="OrthoDB" id="6342at2157"/>
<dbReference type="InterPro" id="IPR016163">
    <property type="entry name" value="Ald_DH_C"/>
</dbReference>